<dbReference type="PANTHER" id="PTHR33664">
    <property type="entry name" value="RCG26366"/>
    <property type="match status" value="1"/>
</dbReference>
<dbReference type="EMBL" id="LK028580">
    <property type="protein sequence ID" value="CDS19993.1"/>
    <property type="molecule type" value="Genomic_DNA"/>
</dbReference>
<dbReference type="AlphaFoldDB" id="A0A068WND9"/>
<dbReference type="WBParaSite" id="EgrG_000218100">
    <property type="protein sequence ID" value="EgrG_000218100"/>
    <property type="gene ID" value="EgrG_000218100"/>
</dbReference>
<dbReference type="Proteomes" id="UP000492820">
    <property type="component" value="Unassembled WGS sequence"/>
</dbReference>
<dbReference type="PANTHER" id="PTHR33664:SF1">
    <property type="entry name" value="DYNEIN AXONEMAL ASSEMBLY FACTOR 9"/>
    <property type="match status" value="1"/>
</dbReference>
<accession>A0A068WND9</accession>
<reference evidence="4" key="3">
    <citation type="submission" date="2020-10" db="UniProtKB">
        <authorList>
            <consortium name="WormBaseParasite"/>
        </authorList>
    </citation>
    <scope>IDENTIFICATION</scope>
</reference>
<proteinExistence type="predicted"/>
<evidence type="ECO:0000259" key="1">
    <source>
        <dbReference type="Pfam" id="PF25204"/>
    </source>
</evidence>
<reference evidence="2 3" key="1">
    <citation type="journal article" date="2013" name="Nature">
        <title>The genomes of four tapeworm species reveal adaptations to parasitism.</title>
        <authorList>
            <person name="Tsai I.J."/>
            <person name="Zarowiecki M."/>
            <person name="Holroyd N."/>
            <person name="Garciarrubio A."/>
            <person name="Sanchez-Flores A."/>
            <person name="Brooks K.L."/>
            <person name="Tracey A."/>
            <person name="Bobes R.J."/>
            <person name="Fragoso G."/>
            <person name="Sciutto E."/>
            <person name="Aslett M."/>
            <person name="Beasley H."/>
            <person name="Bennett H.M."/>
            <person name="Cai J."/>
            <person name="Camicia F."/>
            <person name="Clark R."/>
            <person name="Cucher M."/>
            <person name="De Silva N."/>
            <person name="Day T.A."/>
            <person name="Deplazes P."/>
            <person name="Estrada K."/>
            <person name="Fernandez C."/>
            <person name="Holland P.W."/>
            <person name="Hou J."/>
            <person name="Hu S."/>
            <person name="Huckvale T."/>
            <person name="Hung S.S."/>
            <person name="Kamenetzky L."/>
            <person name="Keane J.A."/>
            <person name="Kiss F."/>
            <person name="Koziol U."/>
            <person name="Lambert O."/>
            <person name="Liu K."/>
            <person name="Luo X."/>
            <person name="Luo Y."/>
            <person name="Macchiaroli N."/>
            <person name="Nichol S."/>
            <person name="Paps J."/>
            <person name="Parkinson J."/>
            <person name="Pouchkina-Stantcheva N."/>
            <person name="Riddiford N."/>
            <person name="Rosenzvit M."/>
            <person name="Salinas G."/>
            <person name="Wasmuth J.D."/>
            <person name="Zamanian M."/>
            <person name="Zheng Y."/>
            <person name="Cai X."/>
            <person name="Soberon X."/>
            <person name="Olson P.D."/>
            <person name="Laclette J.P."/>
            <person name="Brehm K."/>
            <person name="Berriman M."/>
            <person name="Garciarrubio A."/>
            <person name="Bobes R.J."/>
            <person name="Fragoso G."/>
            <person name="Sanchez-Flores A."/>
            <person name="Estrada K."/>
            <person name="Cevallos M.A."/>
            <person name="Morett E."/>
            <person name="Gonzalez V."/>
            <person name="Portillo T."/>
            <person name="Ochoa-Leyva A."/>
            <person name="Jose M.V."/>
            <person name="Sciutto E."/>
            <person name="Landa A."/>
            <person name="Jimenez L."/>
            <person name="Valdes V."/>
            <person name="Carrero J.C."/>
            <person name="Larralde C."/>
            <person name="Morales-Montor J."/>
            <person name="Limon-Lason J."/>
            <person name="Soberon X."/>
            <person name="Laclette J.P."/>
        </authorList>
    </citation>
    <scope>NUCLEOTIDE SEQUENCE [LARGE SCALE GENOMIC DNA]</scope>
</reference>
<reference evidence="2" key="2">
    <citation type="submission" date="2014-06" db="EMBL/GenBank/DDBJ databases">
        <authorList>
            <person name="Aslett M."/>
        </authorList>
    </citation>
    <scope>NUCLEOTIDE SEQUENCE</scope>
</reference>
<dbReference type="Pfam" id="PF25204">
    <property type="entry name" value="DAAF9_2"/>
    <property type="match status" value="1"/>
</dbReference>
<evidence type="ECO:0000313" key="3">
    <source>
        <dbReference type="Proteomes" id="UP000492820"/>
    </source>
</evidence>
<sequence length="858" mass="95834">MQSCVKGGLPSTSIVDFITASRNYQPVCLFGTNTCKNILLDHGTLSKIINVVPDIASIHLIIKGYSSLPNSHCTRTYFLLPAGEDTKRKHEISQNLCLLAEIYLKLQWAFSKIVDQIVSKSLALLEVITGTVKAQLKKKLSKFNYSDLEIRFKSEDKNEKLNDHVYLATLELSVFDVRDDSGNLKGSVSYADSLLISEIFLNNGNDCISTSVFNMTRYIPGFCCWDSEHSTKSSAAPEEKALPVALIHQGVNEVGIKFAFCQFNAGIIRIACYRLGCYWFAVHSVTCFSTDSKEFWGLWQIEVEDIFLERGVRPSPAPFCITSEDFTGLAKIIFGSNIPPCDAQCIFLVLRLGTASHDALEHLQACKVDLDVKKRPEVALVSGMGLEARIKVALNGVKSQFFYPPAADKALNSTAQDHHGDLSIEVLLARCGIPFSRTDEQKLLLKQKLCIARQSLTCMSKADPTPSLDSLDGKGLENFSHDKKEQSNSLQMTIICGIHGSYVLNVAGYIVSMATESIIWLVLHPKSLAEVPDLLNSSLRQKTQQTESGETRRFRLLLVAPPWVSIPEILTQIESFLKPSDYDQKVVPFCITSTITCVDPRMCLMGSNGLMLPGLCPFFDRGWVNMIIFTNPTKMNNDVETSRARLLVEAIRQLNPQAVTLTAPFGKIRNCTQLALLLNDNLFGEVESQRYRLLTYANHCSFLGVYRLKAINVKFKLPLDRAKWISALKGLRSNLSPFSDGPIIVCVEANLAFDENPKSTVNCRYWPQTDVIKEAKDGFNAESGDSSPKGAALYSLTAHFFIIQREASMRSIYGGDFEEKLTNWLKAWLRECLREAEKLKPLIEKEKLTKSELDKIQE</sequence>
<dbReference type="InterPro" id="IPR040342">
    <property type="entry name" value="DNAAF9"/>
</dbReference>
<dbReference type="OrthoDB" id="72033at2759"/>
<evidence type="ECO:0000313" key="4">
    <source>
        <dbReference type="WBParaSite" id="EgrG_000218100"/>
    </source>
</evidence>
<name>A0A068WND9_ECHGR</name>
<gene>
    <name evidence="2" type="ORF">EgrG_000218100</name>
</gene>
<organism evidence="2">
    <name type="scientific">Echinococcus granulosus</name>
    <name type="common">Hydatid tapeworm</name>
    <dbReference type="NCBI Taxonomy" id="6210"/>
    <lineage>
        <taxon>Eukaryota</taxon>
        <taxon>Metazoa</taxon>
        <taxon>Spiralia</taxon>
        <taxon>Lophotrochozoa</taxon>
        <taxon>Platyhelminthes</taxon>
        <taxon>Cestoda</taxon>
        <taxon>Eucestoda</taxon>
        <taxon>Cyclophyllidea</taxon>
        <taxon>Taeniidae</taxon>
        <taxon>Echinococcus</taxon>
        <taxon>Echinococcus granulosus group</taxon>
    </lineage>
</organism>
<feature type="domain" description="DAAF9" evidence="1">
    <location>
        <begin position="492"/>
        <end position="697"/>
    </location>
</feature>
<dbReference type="InterPro" id="IPR057478">
    <property type="entry name" value="DAAF9_2"/>
</dbReference>
<protein>
    <submittedName>
        <fullName evidence="4">C2 domain-containing protein</fullName>
    </submittedName>
</protein>
<evidence type="ECO:0000313" key="2">
    <source>
        <dbReference type="EMBL" id="CDS19993.1"/>
    </source>
</evidence>